<sequence>MKHFIVFLFVFAFSCNFESTEVINIDSPSKNDITSFDIFKLWLQDSSQYYCGNLKLNNPNAYYYSEISSDSSSFINVLSFNRHRCLDIKSLNDEILINLIELLKLNDFEIHFPFDITFEYTETIVPSVIERLKYDKDYVIDELQIIKHTGMYETKFALFLNKGNLISVDSITIR</sequence>
<accession>A0ABT4UFA7</accession>
<evidence type="ECO:0008006" key="3">
    <source>
        <dbReference type="Google" id="ProtNLM"/>
    </source>
</evidence>
<dbReference type="PROSITE" id="PS51257">
    <property type="entry name" value="PROKAR_LIPOPROTEIN"/>
    <property type="match status" value="1"/>
</dbReference>
<dbReference type="Proteomes" id="UP001210231">
    <property type="component" value="Unassembled WGS sequence"/>
</dbReference>
<name>A0ABT4UFA7_9BACT</name>
<reference evidence="1 2" key="1">
    <citation type="submission" date="2022-12" db="EMBL/GenBank/DDBJ databases">
        <title>Chitinophagaceae gen. sp. nov., a new member of the family Chitinophagaceae, isolated from soil in a chemical factory.</title>
        <authorList>
            <person name="Ke Z."/>
        </authorList>
    </citation>
    <scope>NUCLEOTIDE SEQUENCE [LARGE SCALE GENOMIC DNA]</scope>
    <source>
        <strain evidence="1 2">LY-5</strain>
    </source>
</reference>
<gene>
    <name evidence="1" type="ORF">O3P16_01590</name>
</gene>
<comment type="caution">
    <text evidence="1">The sequence shown here is derived from an EMBL/GenBank/DDBJ whole genome shotgun (WGS) entry which is preliminary data.</text>
</comment>
<dbReference type="RefSeq" id="WP_407029817.1">
    <property type="nucleotide sequence ID" value="NZ_JAQGEF010000001.1"/>
</dbReference>
<protein>
    <recommendedName>
        <fullName evidence="3">Lipoprotein</fullName>
    </recommendedName>
</protein>
<proteinExistence type="predicted"/>
<evidence type="ECO:0000313" key="2">
    <source>
        <dbReference type="Proteomes" id="UP001210231"/>
    </source>
</evidence>
<dbReference type="EMBL" id="JAQGEF010000001">
    <property type="protein sequence ID" value="MDA3613486.1"/>
    <property type="molecule type" value="Genomic_DNA"/>
</dbReference>
<keyword evidence="2" id="KW-1185">Reference proteome</keyword>
<evidence type="ECO:0000313" key="1">
    <source>
        <dbReference type="EMBL" id="MDA3613486.1"/>
    </source>
</evidence>
<organism evidence="1 2">
    <name type="scientific">Polluticaenibacter yanchengensis</name>
    <dbReference type="NCBI Taxonomy" id="3014562"/>
    <lineage>
        <taxon>Bacteria</taxon>
        <taxon>Pseudomonadati</taxon>
        <taxon>Bacteroidota</taxon>
        <taxon>Chitinophagia</taxon>
        <taxon>Chitinophagales</taxon>
        <taxon>Chitinophagaceae</taxon>
        <taxon>Polluticaenibacter</taxon>
    </lineage>
</organism>